<dbReference type="GO" id="GO:0003700">
    <property type="term" value="F:DNA-binding transcription factor activity"/>
    <property type="evidence" value="ECO:0007669"/>
    <property type="project" value="InterPro"/>
</dbReference>
<dbReference type="EMBL" id="FNBE01000026">
    <property type="protein sequence ID" value="SDH56479.1"/>
    <property type="molecule type" value="Genomic_DNA"/>
</dbReference>
<dbReference type="InterPro" id="IPR005119">
    <property type="entry name" value="LysR_subst-bd"/>
</dbReference>
<dbReference type="Gene3D" id="3.40.190.290">
    <property type="match status" value="1"/>
</dbReference>
<gene>
    <name evidence="6" type="ORF">SAMN05216377_12626</name>
</gene>
<dbReference type="Pfam" id="PF03466">
    <property type="entry name" value="LysR_substrate"/>
    <property type="match status" value="1"/>
</dbReference>
<reference evidence="6 7" key="1">
    <citation type="submission" date="2016-10" db="EMBL/GenBank/DDBJ databases">
        <authorList>
            <person name="de Groot N.N."/>
        </authorList>
    </citation>
    <scope>NUCLEOTIDE SEQUENCE [LARGE SCALE GENOMIC DNA]</scope>
    <source>
        <strain evidence="6 7">CGMCC 4.3143</strain>
    </source>
</reference>
<evidence type="ECO:0000256" key="3">
    <source>
        <dbReference type="ARBA" id="ARBA00023125"/>
    </source>
</evidence>
<sequence>MEVRQLRAVVAVADTGSVTRAAVLLHLVQPAVTRQVHALEEELGVELFVRSRTGMRPTEAGLAFVERARRALTELDRARAEVQPSVEVGGSVAVGLLDSLTEAVAVGLVARVRQDYPGIRLRLMTGYSGHLQEWLESGTVEIALLYDVTTSASVAVRPLFEESLWAVAPPGDWPGGPVALTDLAAHPVVMPAPPHGLRTLLDGACARAGVELDGIVEVNTMITQKRLAASGVGWTVLPAVAVEADVAAGVFSGGPLPVTRSVVLARSAGRRPSPAMEVVSRELERGVSHAAFSSPPPRYKD</sequence>
<dbReference type="Pfam" id="PF00126">
    <property type="entry name" value="HTH_1"/>
    <property type="match status" value="1"/>
</dbReference>
<dbReference type="PRINTS" id="PR00039">
    <property type="entry name" value="HTHLYSR"/>
</dbReference>
<comment type="similarity">
    <text evidence="1">Belongs to the LysR transcriptional regulatory family.</text>
</comment>
<organism evidence="6 7">
    <name type="scientific">Pseudonocardia oroxyli</name>
    <dbReference type="NCBI Taxonomy" id="366584"/>
    <lineage>
        <taxon>Bacteria</taxon>
        <taxon>Bacillati</taxon>
        <taxon>Actinomycetota</taxon>
        <taxon>Actinomycetes</taxon>
        <taxon>Pseudonocardiales</taxon>
        <taxon>Pseudonocardiaceae</taxon>
        <taxon>Pseudonocardia</taxon>
    </lineage>
</organism>
<dbReference type="STRING" id="366584.SAMN05216377_12626"/>
<keyword evidence="4" id="KW-0804">Transcription</keyword>
<keyword evidence="7" id="KW-1185">Reference proteome</keyword>
<dbReference type="InterPro" id="IPR000847">
    <property type="entry name" value="LysR_HTH_N"/>
</dbReference>
<evidence type="ECO:0000256" key="2">
    <source>
        <dbReference type="ARBA" id="ARBA00023015"/>
    </source>
</evidence>
<dbReference type="FunFam" id="1.10.10.10:FF:000001">
    <property type="entry name" value="LysR family transcriptional regulator"/>
    <property type="match status" value="1"/>
</dbReference>
<evidence type="ECO:0000256" key="4">
    <source>
        <dbReference type="ARBA" id="ARBA00023163"/>
    </source>
</evidence>
<dbReference type="Gene3D" id="1.10.10.10">
    <property type="entry name" value="Winged helix-like DNA-binding domain superfamily/Winged helix DNA-binding domain"/>
    <property type="match status" value="1"/>
</dbReference>
<dbReference type="AlphaFoldDB" id="A0A1G8DGC3"/>
<dbReference type="SUPFAM" id="SSF53850">
    <property type="entry name" value="Periplasmic binding protein-like II"/>
    <property type="match status" value="1"/>
</dbReference>
<evidence type="ECO:0000259" key="5">
    <source>
        <dbReference type="PROSITE" id="PS50931"/>
    </source>
</evidence>
<dbReference type="RefSeq" id="WP_093089674.1">
    <property type="nucleotide sequence ID" value="NZ_FNBE01000026.1"/>
</dbReference>
<dbReference type="PANTHER" id="PTHR30126:SF39">
    <property type="entry name" value="HTH-TYPE TRANSCRIPTIONAL REGULATOR CYSL"/>
    <property type="match status" value="1"/>
</dbReference>
<evidence type="ECO:0000256" key="1">
    <source>
        <dbReference type="ARBA" id="ARBA00009437"/>
    </source>
</evidence>
<dbReference type="InterPro" id="IPR036388">
    <property type="entry name" value="WH-like_DNA-bd_sf"/>
</dbReference>
<dbReference type="GO" id="GO:0000976">
    <property type="term" value="F:transcription cis-regulatory region binding"/>
    <property type="evidence" value="ECO:0007669"/>
    <property type="project" value="TreeGrafter"/>
</dbReference>
<name>A0A1G8DGC3_PSEOR</name>
<dbReference type="OrthoDB" id="3181812at2"/>
<evidence type="ECO:0000313" key="6">
    <source>
        <dbReference type="EMBL" id="SDH56479.1"/>
    </source>
</evidence>
<keyword evidence="3 6" id="KW-0238">DNA-binding</keyword>
<dbReference type="PROSITE" id="PS50931">
    <property type="entry name" value="HTH_LYSR"/>
    <property type="match status" value="1"/>
</dbReference>
<dbReference type="PANTHER" id="PTHR30126">
    <property type="entry name" value="HTH-TYPE TRANSCRIPTIONAL REGULATOR"/>
    <property type="match status" value="1"/>
</dbReference>
<evidence type="ECO:0000313" key="7">
    <source>
        <dbReference type="Proteomes" id="UP000198967"/>
    </source>
</evidence>
<protein>
    <submittedName>
        <fullName evidence="6">DNA-binding transcriptional regulator, LysR family</fullName>
    </submittedName>
</protein>
<proteinExistence type="inferred from homology"/>
<accession>A0A1G8DGC3</accession>
<dbReference type="Proteomes" id="UP000198967">
    <property type="component" value="Unassembled WGS sequence"/>
</dbReference>
<dbReference type="InterPro" id="IPR036390">
    <property type="entry name" value="WH_DNA-bd_sf"/>
</dbReference>
<dbReference type="SUPFAM" id="SSF46785">
    <property type="entry name" value="Winged helix' DNA-binding domain"/>
    <property type="match status" value="1"/>
</dbReference>
<keyword evidence="2" id="KW-0805">Transcription regulation</keyword>
<feature type="domain" description="HTH lysR-type" evidence="5">
    <location>
        <begin position="1"/>
        <end position="58"/>
    </location>
</feature>